<evidence type="ECO:0000313" key="2">
    <source>
        <dbReference type="EMBL" id="EJW03348.1"/>
    </source>
</evidence>
<protein>
    <submittedName>
        <fullName evidence="2">Uncharacterized protein</fullName>
    </submittedName>
</protein>
<comment type="caution">
    <text evidence="2">The sequence shown here is derived from an EMBL/GenBank/DDBJ whole genome shotgun (WGS) entry which is preliminary data.</text>
</comment>
<dbReference type="Proteomes" id="UP000003163">
    <property type="component" value="Unassembled WGS sequence"/>
</dbReference>
<sequence length="164" mass="19607">MKKYEYFKKIKYILISLFILYMLFFKYVYTFIRKKILTIKINTKTENNEILASIKNKTSGISKKQAIAKTIEFKNSPSDESFYISSDEFSDISAYEASNEDDTKNDEEAVKRRKIYHKHKRSNTCEMYSSDEKYRNDEVGEFGFGILLKRRNLKKYQEKSRTKK</sequence>
<dbReference type="HOGENOM" id="CLU_1618983_0_0_1"/>
<evidence type="ECO:0000313" key="3">
    <source>
        <dbReference type="Proteomes" id="UP000003163"/>
    </source>
</evidence>
<feature type="transmembrane region" description="Helical" evidence="1">
    <location>
        <begin position="12"/>
        <end position="32"/>
    </location>
</feature>
<keyword evidence="3" id="KW-1185">Reference proteome</keyword>
<keyword evidence="1" id="KW-0472">Membrane</keyword>
<keyword evidence="1" id="KW-0812">Transmembrane</keyword>
<dbReference type="InParanoid" id="J8ZUJ4"/>
<accession>J8ZUJ4</accession>
<gene>
    <name evidence="2" type="ORF">EDEG_02305</name>
</gene>
<proteinExistence type="predicted"/>
<keyword evidence="1" id="KW-1133">Transmembrane helix</keyword>
<dbReference type="AlphaFoldDB" id="J8ZUJ4"/>
<organism evidence="2 3">
    <name type="scientific">Edhazardia aedis (strain USNM 41457)</name>
    <name type="common">Microsporidian parasite</name>
    <dbReference type="NCBI Taxonomy" id="1003232"/>
    <lineage>
        <taxon>Eukaryota</taxon>
        <taxon>Fungi</taxon>
        <taxon>Fungi incertae sedis</taxon>
        <taxon>Microsporidia</taxon>
        <taxon>Edhazardia</taxon>
    </lineage>
</organism>
<evidence type="ECO:0000256" key="1">
    <source>
        <dbReference type="SAM" id="Phobius"/>
    </source>
</evidence>
<reference evidence="3" key="2">
    <citation type="submission" date="2015-07" db="EMBL/GenBank/DDBJ databases">
        <title>Contrasting host-pathogen interactions and genome evolution in two generalist and specialist microsporidian pathogens of mosquitoes.</title>
        <authorList>
            <consortium name="The Broad Institute Genomics Platform"/>
            <consortium name="The Broad Institute Genome Sequencing Center for Infectious Disease"/>
            <person name="Cuomo C.A."/>
            <person name="Sanscrainte N.D."/>
            <person name="Goldberg J.M."/>
            <person name="Heiman D."/>
            <person name="Young S."/>
            <person name="Zeng Q."/>
            <person name="Becnel J.J."/>
            <person name="Birren B.W."/>
        </authorList>
    </citation>
    <scope>NUCLEOTIDE SEQUENCE [LARGE SCALE GENOMIC DNA]</scope>
    <source>
        <strain evidence="3">USNM 41457</strain>
    </source>
</reference>
<reference evidence="2 3" key="1">
    <citation type="submission" date="2011-08" db="EMBL/GenBank/DDBJ databases">
        <authorList>
            <person name="Liu Z.J."/>
            <person name="Shi F.L."/>
            <person name="Lu J.Q."/>
            <person name="Li M."/>
            <person name="Wang Z.L."/>
        </authorList>
    </citation>
    <scope>NUCLEOTIDE SEQUENCE [LARGE SCALE GENOMIC DNA]</scope>
    <source>
        <strain evidence="2 3">USNM 41457</strain>
    </source>
</reference>
<name>J8ZUJ4_EDHAE</name>
<dbReference type="EMBL" id="AFBI03000040">
    <property type="protein sequence ID" value="EJW03348.1"/>
    <property type="molecule type" value="Genomic_DNA"/>
</dbReference>
<dbReference type="VEuPathDB" id="MicrosporidiaDB:EDEG_02305"/>